<evidence type="ECO:0000313" key="2">
    <source>
        <dbReference type="Proteomes" id="UP001165064"/>
    </source>
</evidence>
<accession>A0ACB5SSF2</accession>
<sequence length="1159" mass="130235">MRENSERANQNQKTTPFPPIPFYPIYTLPPSNPSYHPLSHSFNRAPIDKASTPQESIINNNNTSTARTLSKDLSKAVISQLAIFTTTLNDSNWSTTLKQIQYLLNKHPQVYPSFLRRIITTIAADVSSDSTFASTSVTAKLVTQQIGVLTLTEPKKVKVIIESLTTPDCELAHIFTLKQLFHFCKLSAYQQILIGLAIESYCDSSFQFLFDQLPALYLQSLPGVVQWIYSKNNKHQDSFSVFLDLFLKSKIFSLPQKLVVIGHINEHIKSESSITGVKHITKSINSYYESISKMSFRDTLLQIGANKLLPDRILTTLISIQQPNQLDDAVSLILSEILYPGSQQLSGNPSNPLTSLTPLSIPEATARGAQMGNMLQQLQTQPNWATVFTKVLANFNATSVITTASLSQFLSSLKTDDRVDSFLVAATNSNDSRLLKSILIQLNSLDPNAGSIDLFELKLTPILESETNTRHLLLYYKSIVKLEVKTVALLQSENSNEVTVNQIFNRDYRAAPEYIALACLHILHETPNAKESDVIVNIKQNFIVSLLDVNSPYLSSIFTKFEEFDAPGLGKLLVQYYEVRKSPESLHKIASLTASFKTDTVIMSILSNAADFPEAFSIAVTFSQYGWKNFQTFVSNQLNRNITIVARTIIDFLENQASIEYENAQQGRRLMKSLNLETVYFLMTSLGSKKQFPAELFDRFKNLQALCLQAYPRLINFGQGHDAAILMNSATNTFSVDVEKEMKVYYQKMYNNEIEIKDIVHMLQRLKVSDNPHDQDVFACMIHSLLDEYRFFPEYPLEALATTSVLFGNTIYFRLVEGPALSIALRYILESARQPPQSKMFKFAVQALYSFTKRLPEFPKFCAMMTEIPALQTLPALPGQATLFETCQSVVQGTLRPSESPVSQKASIVGSDAGSEAKEDTTASSSFVSLSPLNVTSTVAQENPTNEVSDRALFMVNNITEGNLKARATEMKELLVPKYYKWFSQYLVSQRAKLEPNNQALYADLVHELESPVFDTHVLSITLQQIIQLFNKASAGGDDVDPEDVLSTSERAHLKNLGSWLGRVTLPRNLPIQRKHISLKGLLLEAFDHNKLSIVIPFVCKILDQTKESKVFKHPNPWTVGVLQVLKELYEVANLKLSLKFELEVNWNNLLNLKRPLST</sequence>
<name>A0ACB5SSF2_AMBMO</name>
<evidence type="ECO:0000313" key="1">
    <source>
        <dbReference type="EMBL" id="GME71606.1"/>
    </source>
</evidence>
<keyword evidence="2" id="KW-1185">Reference proteome</keyword>
<organism evidence="1 2">
    <name type="scientific">Ambrosiozyma monospora</name>
    <name type="common">Yeast</name>
    <name type="synonym">Endomycopsis monosporus</name>
    <dbReference type="NCBI Taxonomy" id="43982"/>
    <lineage>
        <taxon>Eukaryota</taxon>
        <taxon>Fungi</taxon>
        <taxon>Dikarya</taxon>
        <taxon>Ascomycota</taxon>
        <taxon>Saccharomycotina</taxon>
        <taxon>Pichiomycetes</taxon>
        <taxon>Pichiales</taxon>
        <taxon>Pichiaceae</taxon>
        <taxon>Ambrosiozyma</taxon>
    </lineage>
</organism>
<reference evidence="1" key="1">
    <citation type="submission" date="2023-04" db="EMBL/GenBank/DDBJ databases">
        <title>Ambrosiozyma monospora NBRC 10751.</title>
        <authorList>
            <person name="Ichikawa N."/>
            <person name="Sato H."/>
            <person name="Tonouchi N."/>
        </authorList>
    </citation>
    <scope>NUCLEOTIDE SEQUENCE</scope>
    <source>
        <strain evidence="1">NBRC 10751</strain>
    </source>
</reference>
<comment type="caution">
    <text evidence="1">The sequence shown here is derived from an EMBL/GenBank/DDBJ whole genome shotgun (WGS) entry which is preliminary data.</text>
</comment>
<dbReference type="Proteomes" id="UP001165064">
    <property type="component" value="Unassembled WGS sequence"/>
</dbReference>
<dbReference type="EMBL" id="BSXS01000243">
    <property type="protein sequence ID" value="GME71606.1"/>
    <property type="molecule type" value="Genomic_DNA"/>
</dbReference>
<gene>
    <name evidence="1" type="ORF">Amon02_000064400</name>
</gene>
<proteinExistence type="predicted"/>
<protein>
    <submittedName>
        <fullName evidence="1">Unnamed protein product</fullName>
    </submittedName>
</protein>